<dbReference type="InterPro" id="IPR018060">
    <property type="entry name" value="HTH_AraC"/>
</dbReference>
<evidence type="ECO:0000313" key="5">
    <source>
        <dbReference type="EMBL" id="KXT63762.1"/>
    </source>
</evidence>
<keyword evidence="3" id="KW-0804">Transcription</keyword>
<dbReference type="Proteomes" id="UP000070198">
    <property type="component" value="Unassembled WGS sequence"/>
</dbReference>
<dbReference type="PRINTS" id="PR00032">
    <property type="entry name" value="HTHARAC"/>
</dbReference>
<dbReference type="PROSITE" id="PS00041">
    <property type="entry name" value="HTH_ARAC_FAMILY_1"/>
    <property type="match status" value="1"/>
</dbReference>
<evidence type="ECO:0000259" key="4">
    <source>
        <dbReference type="PROSITE" id="PS01124"/>
    </source>
</evidence>
<dbReference type="AlphaFoldDB" id="A0A139MJD6"/>
<dbReference type="InterPro" id="IPR009057">
    <property type="entry name" value="Homeodomain-like_sf"/>
</dbReference>
<dbReference type="Gene3D" id="1.10.10.60">
    <property type="entry name" value="Homeodomain-like"/>
    <property type="match status" value="1"/>
</dbReference>
<feature type="domain" description="HTH araC/xylS-type" evidence="4">
    <location>
        <begin position="1"/>
        <end position="59"/>
    </location>
</feature>
<dbReference type="GO" id="GO:0003700">
    <property type="term" value="F:DNA-binding transcription factor activity"/>
    <property type="evidence" value="ECO:0007669"/>
    <property type="project" value="InterPro"/>
</dbReference>
<accession>A0A139MJD6</accession>
<gene>
    <name evidence="5" type="ORF">SGADD02_02146</name>
</gene>
<organism evidence="5 6">
    <name type="scientific">Streptococcus gallolyticus</name>
    <dbReference type="NCBI Taxonomy" id="315405"/>
    <lineage>
        <taxon>Bacteria</taxon>
        <taxon>Bacillati</taxon>
        <taxon>Bacillota</taxon>
        <taxon>Bacilli</taxon>
        <taxon>Lactobacillales</taxon>
        <taxon>Streptococcaceae</taxon>
        <taxon>Streptococcus</taxon>
    </lineage>
</organism>
<proteinExistence type="predicted"/>
<name>A0A139MJD6_9STRE</name>
<evidence type="ECO:0000256" key="3">
    <source>
        <dbReference type="ARBA" id="ARBA00023163"/>
    </source>
</evidence>
<reference evidence="5 6" key="1">
    <citation type="submission" date="2016-01" db="EMBL/GenBank/DDBJ databases">
        <title>Highly variable Streptococcus oralis are common among viridans streptococci isolated from primates.</title>
        <authorList>
            <person name="Denapaite D."/>
            <person name="Rieger M."/>
            <person name="Koendgen S."/>
            <person name="Brueckner R."/>
            <person name="Ochigava I."/>
            <person name="Kappeler P."/>
            <person name="Maetz-Rensing K."/>
            <person name="Leendertz F."/>
            <person name="Hakenbeck R."/>
        </authorList>
    </citation>
    <scope>NUCLEOTIDE SEQUENCE [LARGE SCALE GENOMIC DNA]</scope>
    <source>
        <strain evidence="5 6">DD02</strain>
    </source>
</reference>
<keyword evidence="1" id="KW-0805">Transcription regulation</keyword>
<sequence length="64" mass="7462">MTIIKYAKSIRISKAKQLLHTTNMKITDIANGLGFSSENYFYHYFKEETGLSPNQYRTQKAQEN</sequence>
<dbReference type="PROSITE" id="PS01124">
    <property type="entry name" value="HTH_ARAC_FAMILY_2"/>
    <property type="match status" value="1"/>
</dbReference>
<keyword evidence="2" id="KW-0238">DNA-binding</keyword>
<dbReference type="PATRIC" id="fig|315405.11.peg.2505"/>
<dbReference type="PANTHER" id="PTHR43280">
    <property type="entry name" value="ARAC-FAMILY TRANSCRIPTIONAL REGULATOR"/>
    <property type="match status" value="1"/>
</dbReference>
<dbReference type="Pfam" id="PF12833">
    <property type="entry name" value="HTH_18"/>
    <property type="match status" value="1"/>
</dbReference>
<dbReference type="InterPro" id="IPR018062">
    <property type="entry name" value="HTH_AraC-typ_CS"/>
</dbReference>
<protein>
    <recommendedName>
        <fullName evidence="4">HTH araC/xylS-type domain-containing protein</fullName>
    </recommendedName>
</protein>
<evidence type="ECO:0000256" key="1">
    <source>
        <dbReference type="ARBA" id="ARBA00023015"/>
    </source>
</evidence>
<dbReference type="PANTHER" id="PTHR43280:SF28">
    <property type="entry name" value="HTH-TYPE TRANSCRIPTIONAL ACTIVATOR RHAS"/>
    <property type="match status" value="1"/>
</dbReference>
<evidence type="ECO:0000313" key="6">
    <source>
        <dbReference type="Proteomes" id="UP000070198"/>
    </source>
</evidence>
<comment type="caution">
    <text evidence="5">The sequence shown here is derived from an EMBL/GenBank/DDBJ whole genome shotgun (WGS) entry which is preliminary data.</text>
</comment>
<dbReference type="EMBL" id="LQOF01000442">
    <property type="protein sequence ID" value="KXT63762.1"/>
    <property type="molecule type" value="Genomic_DNA"/>
</dbReference>
<dbReference type="InterPro" id="IPR020449">
    <property type="entry name" value="Tscrpt_reg_AraC-type_HTH"/>
</dbReference>
<evidence type="ECO:0000256" key="2">
    <source>
        <dbReference type="ARBA" id="ARBA00023125"/>
    </source>
</evidence>
<dbReference type="SMART" id="SM00342">
    <property type="entry name" value="HTH_ARAC"/>
    <property type="match status" value="1"/>
</dbReference>
<dbReference type="GO" id="GO:0043565">
    <property type="term" value="F:sequence-specific DNA binding"/>
    <property type="evidence" value="ECO:0007669"/>
    <property type="project" value="InterPro"/>
</dbReference>
<dbReference type="SUPFAM" id="SSF46689">
    <property type="entry name" value="Homeodomain-like"/>
    <property type="match status" value="1"/>
</dbReference>